<reference evidence="1" key="1">
    <citation type="submission" date="2018-05" db="EMBL/GenBank/DDBJ databases">
        <authorList>
            <person name="Lanie J.A."/>
            <person name="Ng W.-L."/>
            <person name="Kazmierczak K.M."/>
            <person name="Andrzejewski T.M."/>
            <person name="Davidsen T.M."/>
            <person name="Wayne K.J."/>
            <person name="Tettelin H."/>
            <person name="Glass J.I."/>
            <person name="Rusch D."/>
            <person name="Podicherti R."/>
            <person name="Tsui H.-C.T."/>
            <person name="Winkler M.E."/>
        </authorList>
    </citation>
    <scope>NUCLEOTIDE SEQUENCE</scope>
</reference>
<feature type="non-terminal residue" evidence="1">
    <location>
        <position position="1"/>
    </location>
</feature>
<organism evidence="1">
    <name type="scientific">marine metagenome</name>
    <dbReference type="NCBI Taxonomy" id="408172"/>
    <lineage>
        <taxon>unclassified sequences</taxon>
        <taxon>metagenomes</taxon>
        <taxon>ecological metagenomes</taxon>
    </lineage>
</organism>
<protein>
    <submittedName>
        <fullName evidence="1">Uncharacterized protein</fullName>
    </submittedName>
</protein>
<accession>A0A382TZD6</accession>
<evidence type="ECO:0000313" key="1">
    <source>
        <dbReference type="EMBL" id="SVD26861.1"/>
    </source>
</evidence>
<dbReference type="AlphaFoldDB" id="A0A382TZD6"/>
<sequence>IPQFTIYCLLLMAWLGAQTHFAADPYYLLLVEKSQFQGQLPLSNNLFRPVFINTDTLAVTFTMRNEGYYNDNAPNQENMDVRYFSKGFANFSSVQLAINSPYFSFLAEPYLMTSKSFATNGVSRGDHFSVLNDVPLSKGQLSNSPFRNLLAFIHYKGFGFGWHMGNRWWGPGIHTSLEMTNNTYPIPAQVLGTVQEIRIGSIGFFGQHTLARLNETKGVGAKYLTALNGQFTWYGPVILTAGFSRVYLSGGIMSAGGYVWKEKDARLLVFEGIFTSNLMENDYTIGGHDSWDQTLSG</sequence>
<dbReference type="EMBL" id="UINC01139983">
    <property type="protein sequence ID" value="SVD26861.1"/>
    <property type="molecule type" value="Genomic_DNA"/>
</dbReference>
<dbReference type="InterPro" id="IPR038636">
    <property type="entry name" value="Wzi_sf"/>
</dbReference>
<name>A0A382TZD6_9ZZZZ</name>
<gene>
    <name evidence="1" type="ORF">METZ01_LOCUS379715</name>
</gene>
<feature type="non-terminal residue" evidence="1">
    <location>
        <position position="297"/>
    </location>
</feature>
<dbReference type="Gene3D" id="2.40.160.130">
    <property type="entry name" value="Capsule assembly protein Wzi"/>
    <property type="match status" value="1"/>
</dbReference>
<proteinExistence type="predicted"/>